<dbReference type="Pfam" id="PF00150">
    <property type="entry name" value="Cellulase"/>
    <property type="match status" value="1"/>
</dbReference>
<comment type="subcellular location">
    <subcellularLocation>
        <location evidence="1">Secreted</location>
    </subcellularLocation>
</comment>
<proteinExistence type="inferred from homology"/>
<keyword evidence="7" id="KW-0119">Carbohydrate metabolism</keyword>
<keyword evidence="21" id="KW-1185">Reference proteome</keyword>
<comment type="caution">
    <text evidence="20">The sequence shown here is derived from an EMBL/GenBank/DDBJ whole genome shotgun (WGS) entry which is preliminary data.</text>
</comment>
<dbReference type="GO" id="GO:0046557">
    <property type="term" value="F:glucan endo-1,6-beta-glucosidase activity"/>
    <property type="evidence" value="ECO:0007669"/>
    <property type="project" value="UniProtKB-EC"/>
</dbReference>
<dbReference type="AlphaFoldDB" id="A0A9W4HH01"/>
<evidence type="ECO:0000256" key="12">
    <source>
        <dbReference type="ARBA" id="ARBA00037628"/>
    </source>
</evidence>
<comment type="similarity">
    <text evidence="2 17">Belongs to the glycosyl hydrolase 5 (cellulase A) family.</text>
</comment>
<gene>
    <name evidence="20" type="ORF">POLS_LOCUS2050</name>
</gene>
<feature type="domain" description="Glycoside hydrolase family 5" evidence="19">
    <location>
        <begin position="79"/>
        <end position="372"/>
    </location>
</feature>
<evidence type="ECO:0000256" key="5">
    <source>
        <dbReference type="ARBA" id="ARBA00022801"/>
    </source>
</evidence>
<evidence type="ECO:0000256" key="7">
    <source>
        <dbReference type="ARBA" id="ARBA00023277"/>
    </source>
</evidence>
<comment type="catalytic activity">
    <reaction evidence="11">
        <text>Random hydrolysis of (1-&gt;6)-linkages in (1-&gt;6)-beta-D-glucans.</text>
        <dbReference type="EC" id="3.2.1.75"/>
    </reaction>
</comment>
<dbReference type="GO" id="GO:0009986">
    <property type="term" value="C:cell surface"/>
    <property type="evidence" value="ECO:0007669"/>
    <property type="project" value="TreeGrafter"/>
</dbReference>
<dbReference type="GO" id="GO:0009251">
    <property type="term" value="P:glucan catabolic process"/>
    <property type="evidence" value="ECO:0007669"/>
    <property type="project" value="TreeGrafter"/>
</dbReference>
<evidence type="ECO:0000256" key="4">
    <source>
        <dbReference type="ARBA" id="ARBA00022729"/>
    </source>
</evidence>
<evidence type="ECO:0000256" key="2">
    <source>
        <dbReference type="ARBA" id="ARBA00005641"/>
    </source>
</evidence>
<evidence type="ECO:0000256" key="15">
    <source>
        <dbReference type="ARBA" id="ARBA00042025"/>
    </source>
</evidence>
<evidence type="ECO:0000256" key="1">
    <source>
        <dbReference type="ARBA" id="ARBA00004613"/>
    </source>
</evidence>
<dbReference type="EC" id="3.2.1.75" evidence="13"/>
<reference evidence="20" key="1">
    <citation type="submission" date="2021-07" db="EMBL/GenBank/DDBJ databases">
        <authorList>
            <person name="Branca A.L. A."/>
        </authorList>
    </citation>
    <scope>NUCLEOTIDE SEQUENCE</scope>
</reference>
<dbReference type="InterPro" id="IPR017853">
    <property type="entry name" value="GH"/>
</dbReference>
<protein>
    <recommendedName>
        <fullName evidence="13">glucan endo-1,6-beta-glucosidase</fullName>
        <ecNumber evidence="13">3.2.1.75</ecNumber>
    </recommendedName>
    <alternativeName>
        <fullName evidence="15">Beta-1,6-glucanase B</fullName>
    </alternativeName>
    <alternativeName>
        <fullName evidence="14">Endo-1,6-beta-D-glucanase B</fullName>
    </alternativeName>
    <alternativeName>
        <fullName evidence="16">Endo-1,6-beta-glucanase B</fullName>
    </alternativeName>
</protein>
<feature type="signal peptide" evidence="18">
    <location>
        <begin position="1"/>
        <end position="18"/>
    </location>
</feature>
<dbReference type="InterPro" id="IPR050386">
    <property type="entry name" value="Glycosyl_hydrolase_5"/>
</dbReference>
<evidence type="ECO:0000259" key="19">
    <source>
        <dbReference type="Pfam" id="PF00150"/>
    </source>
</evidence>
<feature type="chain" id="PRO_5040775430" description="glucan endo-1,6-beta-glucosidase" evidence="18">
    <location>
        <begin position="19"/>
        <end position="425"/>
    </location>
</feature>
<accession>A0A9W4HH01</accession>
<organism evidence="20 21">
    <name type="scientific">Penicillium olsonii</name>
    <dbReference type="NCBI Taxonomy" id="99116"/>
    <lineage>
        <taxon>Eukaryota</taxon>
        <taxon>Fungi</taxon>
        <taxon>Dikarya</taxon>
        <taxon>Ascomycota</taxon>
        <taxon>Pezizomycotina</taxon>
        <taxon>Eurotiomycetes</taxon>
        <taxon>Eurotiomycetidae</taxon>
        <taxon>Eurotiales</taxon>
        <taxon>Aspergillaceae</taxon>
        <taxon>Penicillium</taxon>
    </lineage>
</organism>
<evidence type="ECO:0000256" key="13">
    <source>
        <dbReference type="ARBA" id="ARBA00038935"/>
    </source>
</evidence>
<evidence type="ECO:0000256" key="18">
    <source>
        <dbReference type="SAM" id="SignalP"/>
    </source>
</evidence>
<sequence length="425" mass="48057">MKPQSLIPLLGIIPLASAWLPTDESRNLSTFSNSGTSKIRGVNLGSSFIIEKWMANGEWNDMGCGEYNSEWGCVQGIGQDAANKAFKKHWQSWITKDDITKMVSYGLNTIRIPIGFWMNEDLIADNEYYPRNNALEDLTNICQWAADAGMYVIIDTHGLPGAQQAQQPFTGRYASSPEFYQNDGNAERAYKFYEWMVEQISSSDAFKTVGALELVNEPLQNTENGNTNWMVEHFYPSAIDRIRAKESSLGVSDDDALHITVMDDKWDSGGNPTRSLNDSQKKKLLFDDHNYEIYLVRDAGSKGDMISDACGDNRQSDVDPKIVGEWSLAFNNQGDNFLPMTGNHASSYSKWFSAQQRQYEALGGWVFWTWKTDENLPNVEQWNYQSKLFSNQLQLEEEMLISLPEAVEAGIINKDLNAQFDQNPC</sequence>
<evidence type="ECO:0000256" key="11">
    <source>
        <dbReference type="ARBA" id="ARBA00036633"/>
    </source>
</evidence>
<keyword evidence="8 17" id="KW-0326">Glycosidase</keyword>
<dbReference type="InterPro" id="IPR001547">
    <property type="entry name" value="Glyco_hydro_5"/>
</dbReference>
<dbReference type="PANTHER" id="PTHR31297:SF39">
    <property type="entry name" value="GLUCAN ENDO-1,6-BETA-GLUCOSIDASE B"/>
    <property type="match status" value="1"/>
</dbReference>
<dbReference type="SUPFAM" id="SSF51445">
    <property type="entry name" value="(Trans)glycosidases"/>
    <property type="match status" value="1"/>
</dbReference>
<dbReference type="OrthoDB" id="1887033at2759"/>
<keyword evidence="9" id="KW-0961">Cell wall biogenesis/degradation</keyword>
<dbReference type="GO" id="GO:0005576">
    <property type="term" value="C:extracellular region"/>
    <property type="evidence" value="ECO:0007669"/>
    <property type="project" value="UniProtKB-SubCell"/>
</dbReference>
<dbReference type="GO" id="GO:0071555">
    <property type="term" value="P:cell wall organization"/>
    <property type="evidence" value="ECO:0007669"/>
    <property type="project" value="UniProtKB-KW"/>
</dbReference>
<keyword evidence="3" id="KW-0964">Secreted</keyword>
<keyword evidence="10" id="KW-0624">Polysaccharide degradation</keyword>
<evidence type="ECO:0000313" key="21">
    <source>
        <dbReference type="Proteomes" id="UP001153618"/>
    </source>
</evidence>
<evidence type="ECO:0000256" key="17">
    <source>
        <dbReference type="RuleBase" id="RU361153"/>
    </source>
</evidence>
<evidence type="ECO:0000256" key="6">
    <source>
        <dbReference type="ARBA" id="ARBA00023180"/>
    </source>
</evidence>
<evidence type="ECO:0000256" key="16">
    <source>
        <dbReference type="ARBA" id="ARBA00043257"/>
    </source>
</evidence>
<dbReference type="Proteomes" id="UP001153618">
    <property type="component" value="Unassembled WGS sequence"/>
</dbReference>
<evidence type="ECO:0000256" key="9">
    <source>
        <dbReference type="ARBA" id="ARBA00023316"/>
    </source>
</evidence>
<keyword evidence="4 18" id="KW-0732">Signal</keyword>
<evidence type="ECO:0000256" key="14">
    <source>
        <dbReference type="ARBA" id="ARBA00041472"/>
    </source>
</evidence>
<keyword evidence="6" id="KW-0325">Glycoprotein</keyword>
<evidence type="ECO:0000313" key="20">
    <source>
        <dbReference type="EMBL" id="CAG8008161.1"/>
    </source>
</evidence>
<name>A0A9W4HH01_PENOL</name>
<dbReference type="GO" id="GO:0004338">
    <property type="term" value="F:glucan exo-1,3-beta-glucosidase activity"/>
    <property type="evidence" value="ECO:0007669"/>
    <property type="project" value="TreeGrafter"/>
</dbReference>
<comment type="function">
    <text evidence="12">Beta-glucanases participate in the metabolism of beta-glucan, the main structural component of the cell wall. Acts on lutean, pustulan and 1,6-oligo-beta-D-glucosides.</text>
</comment>
<evidence type="ECO:0000256" key="3">
    <source>
        <dbReference type="ARBA" id="ARBA00022525"/>
    </source>
</evidence>
<evidence type="ECO:0000256" key="8">
    <source>
        <dbReference type="ARBA" id="ARBA00023295"/>
    </source>
</evidence>
<keyword evidence="5 17" id="KW-0378">Hydrolase</keyword>
<dbReference type="EMBL" id="CAJVOS010000013">
    <property type="protein sequence ID" value="CAG8008161.1"/>
    <property type="molecule type" value="Genomic_DNA"/>
</dbReference>
<evidence type="ECO:0000256" key="10">
    <source>
        <dbReference type="ARBA" id="ARBA00023326"/>
    </source>
</evidence>
<dbReference type="PANTHER" id="PTHR31297">
    <property type="entry name" value="GLUCAN ENDO-1,6-BETA-GLUCOSIDASE B"/>
    <property type="match status" value="1"/>
</dbReference>
<dbReference type="Gene3D" id="3.20.20.80">
    <property type="entry name" value="Glycosidases"/>
    <property type="match status" value="1"/>
</dbReference>